<name>A0A2P6NA99_9EUKA</name>
<evidence type="ECO:0008006" key="4">
    <source>
        <dbReference type="Google" id="ProtNLM"/>
    </source>
</evidence>
<accession>A0A2P6NA99</accession>
<dbReference type="OrthoDB" id="407410at2759"/>
<dbReference type="InterPro" id="IPR042042">
    <property type="entry name" value="Tip20p_domB"/>
</dbReference>
<keyword evidence="3" id="KW-1185">Reference proteome</keyword>
<proteinExistence type="predicted"/>
<feature type="coiled-coil region" evidence="1">
    <location>
        <begin position="67"/>
        <end position="101"/>
    </location>
</feature>
<dbReference type="GO" id="GO:0006888">
    <property type="term" value="P:endoplasmic reticulum to Golgi vesicle-mediated transport"/>
    <property type="evidence" value="ECO:0007669"/>
    <property type="project" value="InterPro"/>
</dbReference>
<dbReference type="STRING" id="1890364.A0A2P6NA99"/>
<protein>
    <recommendedName>
        <fullName evidence="4">RAD50-interacting protein 1</fullName>
    </recommendedName>
</protein>
<dbReference type="PROSITE" id="PS51386">
    <property type="entry name" value="RINT1_TIP20"/>
    <property type="match status" value="1"/>
</dbReference>
<organism evidence="2 3">
    <name type="scientific">Planoprotostelium fungivorum</name>
    <dbReference type="NCBI Taxonomy" id="1890364"/>
    <lineage>
        <taxon>Eukaryota</taxon>
        <taxon>Amoebozoa</taxon>
        <taxon>Evosea</taxon>
        <taxon>Variosea</taxon>
        <taxon>Cavosteliida</taxon>
        <taxon>Cavosteliaceae</taxon>
        <taxon>Planoprotostelium</taxon>
    </lineage>
</organism>
<dbReference type="AlphaFoldDB" id="A0A2P6NA99"/>
<dbReference type="Proteomes" id="UP000241769">
    <property type="component" value="Unassembled WGS sequence"/>
</dbReference>
<reference evidence="2 3" key="1">
    <citation type="journal article" date="2018" name="Genome Biol. Evol.">
        <title>Multiple Roots of Fruiting Body Formation in Amoebozoa.</title>
        <authorList>
            <person name="Hillmann F."/>
            <person name="Forbes G."/>
            <person name="Novohradska S."/>
            <person name="Ferling I."/>
            <person name="Riege K."/>
            <person name="Groth M."/>
            <person name="Westermann M."/>
            <person name="Marz M."/>
            <person name="Spaller T."/>
            <person name="Winckler T."/>
            <person name="Schaap P."/>
            <person name="Glockner G."/>
        </authorList>
    </citation>
    <scope>NUCLEOTIDE SEQUENCE [LARGE SCALE GENOMIC DNA]</scope>
    <source>
        <strain evidence="2 3">Jena</strain>
    </source>
</reference>
<dbReference type="PANTHER" id="PTHR13520">
    <property type="entry name" value="RAD50-INTERACTING PROTEIN 1 RINT-1"/>
    <property type="match status" value="1"/>
</dbReference>
<evidence type="ECO:0000313" key="3">
    <source>
        <dbReference type="Proteomes" id="UP000241769"/>
    </source>
</evidence>
<evidence type="ECO:0000256" key="1">
    <source>
        <dbReference type="SAM" id="Coils"/>
    </source>
</evidence>
<dbReference type="Gene3D" id="1.20.58.1420">
    <property type="entry name" value="Dsl1p vesicle tethering complex, Tip20p subunit, domain B"/>
    <property type="match status" value="1"/>
</dbReference>
<keyword evidence="1" id="KW-0175">Coiled coil</keyword>
<dbReference type="PANTHER" id="PTHR13520:SF0">
    <property type="entry name" value="RAD50-INTERACTING PROTEIN 1"/>
    <property type="match status" value="1"/>
</dbReference>
<dbReference type="InParanoid" id="A0A2P6NA99"/>
<dbReference type="Pfam" id="PF04437">
    <property type="entry name" value="RINT1_TIP1"/>
    <property type="match status" value="1"/>
</dbReference>
<sequence length="765" mass="89262">MPADDDIAQYLNEHFTTISDLHSRLEGAISESEEKLRSLQASVRLSQLLCSKIQKAERINVIHPETVKNGIQELNLSLKELEELEHKRTALLDETKKLHKEYAPVQSISSKLTESINEMSSSHIYIQTILTIEKWKDATVRALKEAEKQRDSSSIEAPAIETALDNLKRLADAQRNIEDCRTPHIKRTLKGYVDILSNQLTNALILRFNADLDDLQWSSNSPGAGSTESQFNRFRYHFSLLLSLQKTIEGLEKKERGRLPSLWPMELLLKPLVTRFKYHFMGDKTTNRMDKPEWYFSHVLQLVSSHSDFLIMKVQPILDKNAMSYYDAKEEFIKGLVRVINTKLRHDIPQRLLSNPSVFYHTINEAIQFEKTLQDIHEYPQHQPDLWSQNRSKSTASSSDLYDNITVLEVLTEDDRVFDAWIREEALYLRRQMNEEMKEEEMWKSRFSEGFSDIDHWSIPLVTDHLASLLATEYERMKMLHSISHRFTFWEKITENSHYAFKWSSSAGHSDEILKRYCMYVNSLRFICKMVREWGDDIPFLEIQLYRQQLTGPKNTTLLDVKGTVFDRTVIVFKEQMSEILSGLNSLTLRLFQDYTKDYFRKRVWTPSSVLVDGRSLTVSPYEISPELSEALHVVRGRLRLMERHLNESSFKKYCKSVAAAMGAYVLQQVITRYHFHVNSYHQFEFDVEAIVSLFSSYSPAPHVYFSEMMEVIGVLKKGGKECLQLKRCLENTKAEDWTEEAKAFQLKRLDRSTTEEILFTMIFS</sequence>
<evidence type="ECO:0000313" key="2">
    <source>
        <dbReference type="EMBL" id="PRP80872.1"/>
    </source>
</evidence>
<dbReference type="GO" id="GO:0060628">
    <property type="term" value="P:regulation of ER to Golgi vesicle-mediated transport"/>
    <property type="evidence" value="ECO:0007669"/>
    <property type="project" value="TreeGrafter"/>
</dbReference>
<comment type="caution">
    <text evidence="2">The sequence shown here is derived from an EMBL/GenBank/DDBJ whole genome shotgun (WGS) entry which is preliminary data.</text>
</comment>
<dbReference type="Gene3D" id="1.20.58.670">
    <property type="entry name" value="Dsl1p vesicle tethering complex, Tip20p subunit, domain D"/>
    <property type="match status" value="1"/>
</dbReference>
<dbReference type="InterPro" id="IPR007528">
    <property type="entry name" value="RINT1_Tip20"/>
</dbReference>
<gene>
    <name evidence="2" type="ORF">PROFUN_11427</name>
</gene>
<dbReference type="EMBL" id="MDYQ01000136">
    <property type="protein sequence ID" value="PRP80872.1"/>
    <property type="molecule type" value="Genomic_DNA"/>
</dbReference>
<dbReference type="InterPro" id="IPR042044">
    <property type="entry name" value="EXOC6PINT-1/Sec15/Tip20_C_dom2"/>
</dbReference>
<dbReference type="GO" id="GO:0006890">
    <property type="term" value="P:retrograde vesicle-mediated transport, Golgi to endoplasmic reticulum"/>
    <property type="evidence" value="ECO:0007669"/>
    <property type="project" value="InterPro"/>
</dbReference>
<dbReference type="GO" id="GO:0070939">
    <property type="term" value="C:Dsl1/NZR complex"/>
    <property type="evidence" value="ECO:0007669"/>
    <property type="project" value="InterPro"/>
</dbReference>